<dbReference type="InterPro" id="IPR004358">
    <property type="entry name" value="Sig_transdc_His_kin-like_C"/>
</dbReference>
<evidence type="ECO:0000259" key="7">
    <source>
        <dbReference type="PROSITE" id="PS50112"/>
    </source>
</evidence>
<dbReference type="Gene3D" id="3.30.565.10">
    <property type="entry name" value="Histidine kinase-like ATPase, C-terminal domain"/>
    <property type="match status" value="1"/>
</dbReference>
<dbReference type="InterPro" id="IPR036890">
    <property type="entry name" value="HATPase_C_sf"/>
</dbReference>
<dbReference type="PANTHER" id="PTHR43304:SF1">
    <property type="entry name" value="PAC DOMAIN-CONTAINING PROTEIN"/>
    <property type="match status" value="1"/>
</dbReference>
<dbReference type="InterPro" id="IPR013655">
    <property type="entry name" value="PAS_fold_3"/>
</dbReference>
<dbReference type="NCBIfam" id="TIGR00229">
    <property type="entry name" value="sensory_box"/>
    <property type="match status" value="1"/>
</dbReference>
<evidence type="ECO:0000256" key="3">
    <source>
        <dbReference type="ARBA" id="ARBA00022553"/>
    </source>
</evidence>
<keyword evidence="4" id="KW-0808">Transferase</keyword>
<dbReference type="Gene3D" id="1.10.287.130">
    <property type="match status" value="1"/>
</dbReference>
<keyword evidence="9" id="KW-0614">Plasmid</keyword>
<comment type="catalytic activity">
    <reaction evidence="1">
        <text>ATP + protein L-histidine = ADP + protein N-phospho-L-histidine.</text>
        <dbReference type="EC" id="2.7.13.3"/>
    </reaction>
</comment>
<dbReference type="PROSITE" id="PS50112">
    <property type="entry name" value="PAS"/>
    <property type="match status" value="1"/>
</dbReference>
<dbReference type="InterPro" id="IPR035965">
    <property type="entry name" value="PAS-like_dom_sf"/>
</dbReference>
<dbReference type="PROSITE" id="PS50109">
    <property type="entry name" value="HIS_KIN"/>
    <property type="match status" value="1"/>
</dbReference>
<dbReference type="PROSITE" id="PS50113">
    <property type="entry name" value="PAC"/>
    <property type="match status" value="2"/>
</dbReference>
<evidence type="ECO:0000256" key="5">
    <source>
        <dbReference type="ARBA" id="ARBA00022777"/>
    </source>
</evidence>
<dbReference type="InterPro" id="IPR052162">
    <property type="entry name" value="Sensor_kinase/Photoreceptor"/>
</dbReference>
<reference evidence="9 10" key="1">
    <citation type="submission" date="2019-08" db="EMBL/GenBank/DDBJ databases">
        <title>Prosopis cineraria nodule microbiome.</title>
        <authorList>
            <person name="Ali R."/>
            <person name="Chaluvadi S.R."/>
            <person name="Wang X."/>
        </authorList>
    </citation>
    <scope>NUCLEOTIDE SEQUENCE [LARGE SCALE GENOMIC DNA]</scope>
    <source>
        <strain evidence="9 10">BG7</strain>
        <plasmid evidence="9 10">unnamed</plasmid>
    </source>
</reference>
<dbReference type="SMART" id="SM00387">
    <property type="entry name" value="HATPase_c"/>
    <property type="match status" value="1"/>
</dbReference>
<dbReference type="SUPFAM" id="SSF55785">
    <property type="entry name" value="PYP-like sensor domain (PAS domain)"/>
    <property type="match status" value="3"/>
</dbReference>
<evidence type="ECO:0000256" key="2">
    <source>
        <dbReference type="ARBA" id="ARBA00012438"/>
    </source>
</evidence>
<dbReference type="PANTHER" id="PTHR43304">
    <property type="entry name" value="PHYTOCHROME-LIKE PROTEIN CPH1"/>
    <property type="match status" value="1"/>
</dbReference>
<evidence type="ECO:0000313" key="10">
    <source>
        <dbReference type="Proteomes" id="UP000326881"/>
    </source>
</evidence>
<feature type="domain" description="PAC" evidence="8">
    <location>
        <begin position="372"/>
        <end position="423"/>
    </location>
</feature>
<evidence type="ECO:0000313" key="9">
    <source>
        <dbReference type="EMBL" id="QFY62952.1"/>
    </source>
</evidence>
<dbReference type="EMBL" id="CP043499">
    <property type="protein sequence ID" value="QFY62952.1"/>
    <property type="molecule type" value="Genomic_DNA"/>
</dbReference>
<protein>
    <recommendedName>
        <fullName evidence="2">histidine kinase</fullName>
        <ecNumber evidence="2">2.7.13.3</ecNumber>
    </recommendedName>
</protein>
<dbReference type="InterPro" id="IPR001610">
    <property type="entry name" value="PAC"/>
</dbReference>
<geneLocation type="plasmid" evidence="9 10">
    <name>unnamed</name>
</geneLocation>
<feature type="domain" description="Histidine kinase" evidence="6">
    <location>
        <begin position="568"/>
        <end position="783"/>
    </location>
</feature>
<dbReference type="EC" id="2.7.13.3" evidence="2"/>
<evidence type="ECO:0000256" key="1">
    <source>
        <dbReference type="ARBA" id="ARBA00000085"/>
    </source>
</evidence>
<evidence type="ECO:0000259" key="8">
    <source>
        <dbReference type="PROSITE" id="PS50113"/>
    </source>
</evidence>
<dbReference type="Gene3D" id="3.30.450.20">
    <property type="entry name" value="PAS domain"/>
    <property type="match status" value="3"/>
</dbReference>
<dbReference type="SMART" id="SM00388">
    <property type="entry name" value="HisKA"/>
    <property type="match status" value="1"/>
</dbReference>
<dbReference type="FunFam" id="3.30.450.20:FF:000099">
    <property type="entry name" value="Sensory box sensor histidine kinase"/>
    <property type="match status" value="1"/>
</dbReference>
<dbReference type="InterPro" id="IPR005467">
    <property type="entry name" value="His_kinase_dom"/>
</dbReference>
<feature type="domain" description="PAC" evidence="8">
    <location>
        <begin position="245"/>
        <end position="297"/>
    </location>
</feature>
<dbReference type="CDD" id="cd00130">
    <property type="entry name" value="PAS"/>
    <property type="match status" value="3"/>
</dbReference>
<dbReference type="InterPro" id="IPR036097">
    <property type="entry name" value="HisK_dim/P_sf"/>
</dbReference>
<accession>A0A5Q0CBZ4</accession>
<dbReference type="SUPFAM" id="SSF55874">
    <property type="entry name" value="ATPase domain of HSP90 chaperone/DNA topoisomerase II/histidine kinase"/>
    <property type="match status" value="1"/>
</dbReference>
<dbReference type="SUPFAM" id="SSF47384">
    <property type="entry name" value="Homodimeric domain of signal transducing histidine kinase"/>
    <property type="match status" value="1"/>
</dbReference>
<dbReference type="InterPro" id="IPR000700">
    <property type="entry name" value="PAS-assoc_C"/>
</dbReference>
<dbReference type="InterPro" id="IPR003661">
    <property type="entry name" value="HisK_dim/P_dom"/>
</dbReference>
<dbReference type="Pfam" id="PF00512">
    <property type="entry name" value="HisKA"/>
    <property type="match status" value="1"/>
</dbReference>
<sequence>MPDMIVVASENDRLRRCMNDILSITALPATWAGGDVDGIAGTLLDALRAILDVDFLLLRVDRHGDQPEMLMGRFSDTDVRAPSTLLANLLAAFGTSVGDWPHHAEFERGGSTFRLLTEKLGIQGKIGVLVAGSSLPSFPSEQDRIVVHVAASQAAIAVAEAFRVREDTRAAAARELNKVVDAIPVMAWSTLPDGRADFFNAHFLTYLGITTEQAAGWGWAAALHPEDSGRLQSVWTRLLASGAPGETEARLRRWDGQYRWFLFRANPVHGEDGSVVRWYGTNTDIDDRRRVEEELRRSAALMTQAQRLTVTGSVWWRPATGEIYWSDEAYRVAGQAVGTSPTVEMMFDRCHPEDLSIVRDLISNAMNYGQNVDLEHRLIMSDGAIKYVHVVLQNIGADPANPEFIGAVADITERKIAEENLRRSDVLLSEGQRISRTGTFSWKVETDEITFSDELNRIFGFEPGKVVDFDGIGQRVYEEDLPLLAAQMAEVRQGGDNPDYEIRLFVDGQVKHVRVVGRIIRHLDGSNECIGAVQDVSAQRIAELARDKLRSELAQLARVMSLSTMAASIAHEVNQPLSGIIMNASASLRMLSGSPPNIDGAVETAKRTIRDGNRASDVITRLRNLFKRGVATVEQLDLNEAIREVLGLLANDLQRGRITLTAELSAAPPLIMGDRVQLQQVIMNLLRNSTDAMTDIDPLQRKILVRTAFEHREIKVAVEDQGVGLALVDIERLFDAFHTTKPNGMGIGLSVSRSIIEAHGGRIWAEANPSGGAIFSFSLPIYGGAGSERPLSELNS</sequence>
<dbReference type="Pfam" id="PF08447">
    <property type="entry name" value="PAS_3"/>
    <property type="match status" value="2"/>
</dbReference>
<dbReference type="InterPro" id="IPR003594">
    <property type="entry name" value="HATPase_dom"/>
</dbReference>
<keyword evidence="5" id="KW-0418">Kinase</keyword>
<dbReference type="SMART" id="SM00091">
    <property type="entry name" value="PAS"/>
    <property type="match status" value="3"/>
</dbReference>
<evidence type="ECO:0000256" key="4">
    <source>
        <dbReference type="ARBA" id="ARBA00022679"/>
    </source>
</evidence>
<dbReference type="SMART" id="SM00086">
    <property type="entry name" value="PAC"/>
    <property type="match status" value="3"/>
</dbReference>
<feature type="domain" description="PAS" evidence="7">
    <location>
        <begin position="172"/>
        <end position="242"/>
    </location>
</feature>
<dbReference type="OrthoDB" id="226486at2"/>
<name>A0A5Q0CBZ4_9HYPH</name>
<keyword evidence="3" id="KW-0597">Phosphoprotein</keyword>
<gene>
    <name evidence="9" type="ORF">FZ934_21690</name>
</gene>
<dbReference type="KEGG" id="rgr:FZ934_21690"/>
<dbReference type="AlphaFoldDB" id="A0A5Q0CBZ4"/>
<dbReference type="PRINTS" id="PR00344">
    <property type="entry name" value="BCTRLSENSOR"/>
</dbReference>
<dbReference type="Pfam" id="PF02518">
    <property type="entry name" value="HATPase_c"/>
    <property type="match status" value="1"/>
</dbReference>
<proteinExistence type="predicted"/>
<evidence type="ECO:0000259" key="6">
    <source>
        <dbReference type="PROSITE" id="PS50109"/>
    </source>
</evidence>
<dbReference type="Proteomes" id="UP000326881">
    <property type="component" value="Plasmid unnamed"/>
</dbReference>
<keyword evidence="10" id="KW-1185">Reference proteome</keyword>
<dbReference type="InterPro" id="IPR000014">
    <property type="entry name" value="PAS"/>
</dbReference>
<dbReference type="CDD" id="cd00082">
    <property type="entry name" value="HisKA"/>
    <property type="match status" value="1"/>
</dbReference>
<organism evidence="9 10">
    <name type="scientific">Rhizobium grahamii</name>
    <dbReference type="NCBI Taxonomy" id="1120045"/>
    <lineage>
        <taxon>Bacteria</taxon>
        <taxon>Pseudomonadati</taxon>
        <taxon>Pseudomonadota</taxon>
        <taxon>Alphaproteobacteria</taxon>
        <taxon>Hyphomicrobiales</taxon>
        <taxon>Rhizobiaceae</taxon>
        <taxon>Rhizobium/Agrobacterium group</taxon>
        <taxon>Rhizobium</taxon>
    </lineage>
</organism>
<dbReference type="GO" id="GO:0000155">
    <property type="term" value="F:phosphorelay sensor kinase activity"/>
    <property type="evidence" value="ECO:0007669"/>
    <property type="project" value="InterPro"/>
</dbReference>